<sequence>MPTVIALDVSLSMSRLVKTEGSEEYDKRHLAIHGINTLLDQINAHSKLEFVSLVVFSYLYEQLVSFTREYDTIKTALNKVEVYNKTCIETALNGISAIILEEWGNSSPCQVILITDGSPGIGQGSLKNFLLSYSQNDAKTNNAKSPLPFKFPCKLHVVCIASGSDPDFKNSLSMYEKMIEINGQGGEVFYPESTLSLKSVQQTFSNLAEKYFHPFHGVLHCGNLKNSVQLFPHPVPYFVDSDLGKIERNISHDIHICGFMDISDVSSPPTISRHLVIPMAKDKTKLDDSVSKDGKNGKSEDDEDVTTVEEGKIPAFTVMLHGSLKVEGMVAIAQVDDDWYAMLFSWADSKKKSNLLLALFEPGIHSISWLGSLNKLAPVSDFEESPYGPDDTKTPFPLRPSDKRSYAQSCVVWIKPGGLQADLQKVLRHARKLPDKQQQFYKELNRIRRAALSFGFLDLLDAIATMLDRECTMLPGTAHPSAALQLSHAANTLRSEMACDASQMVLPLQTNFSKND</sequence>
<comment type="similarity">
    <text evidence="4">Belongs to the Integrator subunit 14 family.</text>
</comment>
<name>A0AAN8JPA3_PATCE</name>
<feature type="region of interest" description="Disordered" evidence="5">
    <location>
        <begin position="286"/>
        <end position="306"/>
    </location>
</feature>
<dbReference type="GO" id="GO:0032039">
    <property type="term" value="C:integrator complex"/>
    <property type="evidence" value="ECO:0007669"/>
    <property type="project" value="InterPro"/>
</dbReference>
<keyword evidence="3" id="KW-0539">Nucleus</keyword>
<evidence type="ECO:0000256" key="5">
    <source>
        <dbReference type="SAM" id="MobiDB-lite"/>
    </source>
</evidence>
<proteinExistence type="inferred from homology"/>
<dbReference type="InterPro" id="IPR046471">
    <property type="entry name" value="IntS14_C"/>
</dbReference>
<evidence type="ECO:0000259" key="6">
    <source>
        <dbReference type="PROSITE" id="PS50234"/>
    </source>
</evidence>
<dbReference type="Pfam" id="PF13519">
    <property type="entry name" value="VWA_2"/>
    <property type="match status" value="1"/>
</dbReference>
<evidence type="ECO:0000256" key="1">
    <source>
        <dbReference type="ARBA" id="ARBA00004123"/>
    </source>
</evidence>
<organism evidence="7 8">
    <name type="scientific">Patella caerulea</name>
    <name type="common">Rayed Mediterranean limpet</name>
    <dbReference type="NCBI Taxonomy" id="87958"/>
    <lineage>
        <taxon>Eukaryota</taxon>
        <taxon>Metazoa</taxon>
        <taxon>Spiralia</taxon>
        <taxon>Lophotrochozoa</taxon>
        <taxon>Mollusca</taxon>
        <taxon>Gastropoda</taxon>
        <taxon>Patellogastropoda</taxon>
        <taxon>Patelloidea</taxon>
        <taxon>Patellidae</taxon>
        <taxon>Patella</taxon>
    </lineage>
</organism>
<protein>
    <recommendedName>
        <fullName evidence="2">Integrator complex subunit 14</fullName>
    </recommendedName>
</protein>
<dbReference type="Pfam" id="PF19435">
    <property type="entry name" value="IntS14_b-barrel"/>
    <property type="match status" value="1"/>
</dbReference>
<dbReference type="InterPro" id="IPR039841">
    <property type="entry name" value="INTS14"/>
</dbReference>
<dbReference type="Proteomes" id="UP001347796">
    <property type="component" value="Unassembled WGS sequence"/>
</dbReference>
<dbReference type="InterPro" id="IPR036465">
    <property type="entry name" value="vWFA_dom_sf"/>
</dbReference>
<comment type="subcellular location">
    <subcellularLocation>
        <location evidence="1">Nucleus</location>
    </subcellularLocation>
</comment>
<evidence type="ECO:0000256" key="3">
    <source>
        <dbReference type="ARBA" id="ARBA00023242"/>
    </source>
</evidence>
<dbReference type="CDD" id="cd00198">
    <property type="entry name" value="vWFA"/>
    <property type="match status" value="1"/>
</dbReference>
<comment type="caution">
    <text evidence="7">The sequence shown here is derived from an EMBL/GenBank/DDBJ whole genome shotgun (WGS) entry which is preliminary data.</text>
</comment>
<evidence type="ECO:0000313" key="7">
    <source>
        <dbReference type="EMBL" id="KAK6179916.1"/>
    </source>
</evidence>
<dbReference type="PANTHER" id="PTHR13532">
    <property type="match status" value="1"/>
</dbReference>
<feature type="compositionally biased region" description="Basic and acidic residues" evidence="5">
    <location>
        <begin position="286"/>
        <end position="299"/>
    </location>
</feature>
<dbReference type="EMBL" id="JAZGQO010000008">
    <property type="protein sequence ID" value="KAK6179916.1"/>
    <property type="molecule type" value="Genomic_DNA"/>
</dbReference>
<accession>A0AAN8JPA3</accession>
<dbReference type="Pfam" id="PF20504">
    <property type="entry name" value="IntS14_C"/>
    <property type="match status" value="1"/>
</dbReference>
<dbReference type="Gene3D" id="3.40.50.410">
    <property type="entry name" value="von Willebrand factor, type A domain"/>
    <property type="match status" value="1"/>
</dbReference>
<gene>
    <name evidence="7" type="ORF">SNE40_012164</name>
</gene>
<dbReference type="InterPro" id="IPR002035">
    <property type="entry name" value="VWF_A"/>
</dbReference>
<feature type="domain" description="VWFA" evidence="6">
    <location>
        <begin position="2"/>
        <end position="211"/>
    </location>
</feature>
<dbReference type="PANTHER" id="PTHR13532:SF3">
    <property type="entry name" value="INTEGRATOR COMPLEX SUBUNIT 14"/>
    <property type="match status" value="1"/>
</dbReference>
<evidence type="ECO:0000256" key="2">
    <source>
        <dbReference type="ARBA" id="ARBA00016816"/>
    </source>
</evidence>
<dbReference type="PROSITE" id="PS50234">
    <property type="entry name" value="VWFA"/>
    <property type="match status" value="1"/>
</dbReference>
<dbReference type="SUPFAM" id="SSF53300">
    <property type="entry name" value="vWA-like"/>
    <property type="match status" value="1"/>
</dbReference>
<dbReference type="InterPro" id="IPR045814">
    <property type="entry name" value="IntS14_b-barrel"/>
</dbReference>
<dbReference type="AlphaFoldDB" id="A0AAN8JPA3"/>
<evidence type="ECO:0000313" key="8">
    <source>
        <dbReference type="Proteomes" id="UP001347796"/>
    </source>
</evidence>
<dbReference type="GO" id="GO:0034472">
    <property type="term" value="P:snRNA 3'-end processing"/>
    <property type="evidence" value="ECO:0007669"/>
    <property type="project" value="TreeGrafter"/>
</dbReference>
<reference evidence="7 8" key="1">
    <citation type="submission" date="2024-01" db="EMBL/GenBank/DDBJ databases">
        <title>The genome of the rayed Mediterranean limpet Patella caerulea (Linnaeus, 1758).</title>
        <authorList>
            <person name="Anh-Thu Weber A."/>
            <person name="Halstead-Nussloch G."/>
        </authorList>
    </citation>
    <scope>NUCLEOTIDE SEQUENCE [LARGE SCALE GENOMIC DNA]</scope>
    <source>
        <strain evidence="7">AATW-2023a</strain>
        <tissue evidence="7">Whole specimen</tissue>
    </source>
</reference>
<evidence type="ECO:0000256" key="4">
    <source>
        <dbReference type="ARBA" id="ARBA00061449"/>
    </source>
</evidence>
<keyword evidence="8" id="KW-1185">Reference proteome</keyword>